<dbReference type="InterPro" id="IPR052343">
    <property type="entry name" value="Retrotransposon-Effector_Assoc"/>
</dbReference>
<evidence type="ECO:0000313" key="4">
    <source>
        <dbReference type="Proteomes" id="UP001280121"/>
    </source>
</evidence>
<feature type="domain" description="RNase H type-1" evidence="2">
    <location>
        <begin position="326"/>
        <end position="382"/>
    </location>
</feature>
<dbReference type="InterPro" id="IPR002156">
    <property type="entry name" value="RNaseH_domain"/>
</dbReference>
<dbReference type="Pfam" id="PF00078">
    <property type="entry name" value="RVT_1"/>
    <property type="match status" value="1"/>
</dbReference>
<evidence type="ECO:0000259" key="1">
    <source>
        <dbReference type="Pfam" id="PF00078"/>
    </source>
</evidence>
<dbReference type="InterPro" id="IPR000477">
    <property type="entry name" value="RT_dom"/>
</dbReference>
<dbReference type="GO" id="GO:0004523">
    <property type="term" value="F:RNA-DNA hybrid ribonuclease activity"/>
    <property type="evidence" value="ECO:0007669"/>
    <property type="project" value="InterPro"/>
</dbReference>
<accession>A0AAD9WQS5</accession>
<protein>
    <recommendedName>
        <fullName evidence="5">Reverse transcriptase domain-containing protein</fullName>
    </recommendedName>
</protein>
<feature type="domain" description="Reverse transcriptase" evidence="1">
    <location>
        <begin position="112"/>
        <end position="257"/>
    </location>
</feature>
<dbReference type="AlphaFoldDB" id="A0AAD9WQS5"/>
<gene>
    <name evidence="3" type="ORF">Ddye_026842</name>
</gene>
<dbReference type="EMBL" id="JANJYI010000008">
    <property type="protein sequence ID" value="KAK2639047.1"/>
    <property type="molecule type" value="Genomic_DNA"/>
</dbReference>
<evidence type="ECO:0000313" key="3">
    <source>
        <dbReference type="EMBL" id="KAK2639047.1"/>
    </source>
</evidence>
<dbReference type="PANTHER" id="PTHR46890">
    <property type="entry name" value="NON-LTR RETROLELEMENT REVERSE TRANSCRIPTASE-LIKE PROTEIN-RELATED"/>
    <property type="match status" value="1"/>
</dbReference>
<name>A0AAD9WQS5_9ROSI</name>
<proteinExistence type="predicted"/>
<dbReference type="Proteomes" id="UP001280121">
    <property type="component" value="Unassembled WGS sequence"/>
</dbReference>
<dbReference type="GO" id="GO:0003676">
    <property type="term" value="F:nucleic acid binding"/>
    <property type="evidence" value="ECO:0007669"/>
    <property type="project" value="InterPro"/>
</dbReference>
<comment type="caution">
    <text evidence="3">The sequence shown here is derived from an EMBL/GenBank/DDBJ whole genome shotgun (WGS) entry which is preliminary data.</text>
</comment>
<evidence type="ECO:0000259" key="2">
    <source>
        <dbReference type="Pfam" id="PF13456"/>
    </source>
</evidence>
<organism evidence="3 4">
    <name type="scientific">Dipteronia dyeriana</name>
    <dbReference type="NCBI Taxonomy" id="168575"/>
    <lineage>
        <taxon>Eukaryota</taxon>
        <taxon>Viridiplantae</taxon>
        <taxon>Streptophyta</taxon>
        <taxon>Embryophyta</taxon>
        <taxon>Tracheophyta</taxon>
        <taxon>Spermatophyta</taxon>
        <taxon>Magnoliopsida</taxon>
        <taxon>eudicotyledons</taxon>
        <taxon>Gunneridae</taxon>
        <taxon>Pentapetalae</taxon>
        <taxon>rosids</taxon>
        <taxon>malvids</taxon>
        <taxon>Sapindales</taxon>
        <taxon>Sapindaceae</taxon>
        <taxon>Hippocastanoideae</taxon>
        <taxon>Acereae</taxon>
        <taxon>Dipteronia</taxon>
    </lineage>
</organism>
<keyword evidence="4" id="KW-1185">Reference proteome</keyword>
<reference evidence="3" key="1">
    <citation type="journal article" date="2023" name="Plant J.">
        <title>Genome sequences and population genomics provide insights into the demographic history, inbreeding, and mutation load of two 'living fossil' tree species of Dipteronia.</title>
        <authorList>
            <person name="Feng Y."/>
            <person name="Comes H.P."/>
            <person name="Chen J."/>
            <person name="Zhu S."/>
            <person name="Lu R."/>
            <person name="Zhang X."/>
            <person name="Li P."/>
            <person name="Qiu J."/>
            <person name="Olsen K.M."/>
            <person name="Qiu Y."/>
        </authorList>
    </citation>
    <scope>NUCLEOTIDE SEQUENCE</scope>
    <source>
        <strain evidence="3">KIB01</strain>
    </source>
</reference>
<dbReference type="PANTHER" id="PTHR46890:SF48">
    <property type="entry name" value="RNA-DIRECTED DNA POLYMERASE"/>
    <property type="match status" value="1"/>
</dbReference>
<sequence>MIFFKGRRYFGNNVLGSLPSSGQLEVVLGTVEAILPLNMRDFLDSPFSVVDVRVTLFQMDPTKASDVDGFSANFIRGFVVWLEKMFQFCLECLNEGPSVKMINHSLLCLIPKVRNVERMSNVRSISLCNVIYKCVLKALVNQRRMVLGYVIDESQSEFIPRRLITDNAMIGFECKHALRQKVNGKHEGFMSLQLDMSKAYDRVEWCFLEGMIRRMGLSENWISKIMDCVSSVIYSFILNAKIRGNIKSSRGLRQGGGNEVLLKVVIQSIPVLGEWLTVDSLKVHDGSWDVALIRKSFLMEEEEEAILSLHSSRLGFIIVFYGILINRDAALSEGEKVSGIGVVIQDSNGYVMASLCQNIRASLQPQVIEAMAILHGLQLAFETRTGSGFLGIGCPIGGKGDYFEDYDRCRGGGGYPQHSVCFKNCEFWFCFFYS</sequence>
<dbReference type="Pfam" id="PF13456">
    <property type="entry name" value="RVT_3"/>
    <property type="match status" value="1"/>
</dbReference>
<evidence type="ECO:0008006" key="5">
    <source>
        <dbReference type="Google" id="ProtNLM"/>
    </source>
</evidence>